<evidence type="ECO:0000256" key="1">
    <source>
        <dbReference type="ARBA" id="ARBA00004127"/>
    </source>
</evidence>
<dbReference type="Pfam" id="PF03824">
    <property type="entry name" value="NicO"/>
    <property type="match status" value="1"/>
</dbReference>
<evidence type="ECO:0000256" key="2">
    <source>
        <dbReference type="ARBA" id="ARBA00010892"/>
    </source>
</evidence>
<feature type="transmembrane region" description="Helical" evidence="8">
    <location>
        <begin position="245"/>
        <end position="268"/>
    </location>
</feature>
<evidence type="ECO:0000256" key="7">
    <source>
        <dbReference type="ARBA" id="ARBA00023136"/>
    </source>
</evidence>
<dbReference type="GO" id="GO:0005886">
    <property type="term" value="C:plasma membrane"/>
    <property type="evidence" value="ECO:0007669"/>
    <property type="project" value="UniProtKB-SubCell"/>
</dbReference>
<evidence type="ECO:0000256" key="4">
    <source>
        <dbReference type="ARBA" id="ARBA00022596"/>
    </source>
</evidence>
<comment type="subcellular location">
    <subcellularLocation>
        <location evidence="8">Cell membrane</location>
        <topology evidence="8">Multi-pass membrane protein</topology>
    </subcellularLocation>
    <subcellularLocation>
        <location evidence="1">Endomembrane system</location>
        <topology evidence="1">Multi-pass membrane protein</topology>
    </subcellularLocation>
</comment>
<sequence>MIGSAPAAARPAAPSAVSGVHNRGGRALWGMGLGILALHLLGWGGFALLVLPHDYTAAGGAGFGVGLALTAYLLGVRHAFDADHIAAIDNTSRKLAAGGKAPVTTGFWFALGHSTVVLVAVALLAAGVNALAGQLSDDGSVLKQVAGVWGPAVSGSFLLLIGAINLLAMRGIVRAYRKLRSGGYSEDELERALDQRGLMARLLAPVSRRVDKAWKLYPLGFLFGLGLDTATTIGLFVVAGGAVVLLPWQAVMVLPLLFTAGMVLFDSLDGILMSRVYRWAFDSPQRKVFYNLVITAVSVLAAFGVGLVVLGGLLTETLALSSGPVAWLGNLDLEYFGFAVVGLFAAAWIGAYAFWKVAGERNGTAGTAAETG</sequence>
<feature type="transmembrane region" description="Helical" evidence="8">
    <location>
        <begin position="148"/>
        <end position="168"/>
    </location>
</feature>
<dbReference type="InterPro" id="IPR011541">
    <property type="entry name" value="Ni/Co_transpt_high_affinity"/>
</dbReference>
<keyword evidence="4" id="KW-0533">Nickel</keyword>
<evidence type="ECO:0000256" key="8">
    <source>
        <dbReference type="RuleBase" id="RU362101"/>
    </source>
</evidence>
<feature type="transmembrane region" description="Helical" evidence="8">
    <location>
        <begin position="28"/>
        <end position="51"/>
    </location>
</feature>
<evidence type="ECO:0000256" key="5">
    <source>
        <dbReference type="ARBA" id="ARBA00022692"/>
    </source>
</evidence>
<keyword evidence="6 8" id="KW-1133">Transmembrane helix</keyword>
<dbReference type="PANTHER" id="PTHR31611:SF0">
    <property type="entry name" value="HIGH-AFFINITY NICKEL TRANSPORT PROTEIN NIC1"/>
    <property type="match status" value="1"/>
</dbReference>
<dbReference type="PANTHER" id="PTHR31611">
    <property type="entry name" value="HIGH-AFFINITY NICKEL TRANSPORT PROTEIN NIC1"/>
    <property type="match status" value="1"/>
</dbReference>
<evidence type="ECO:0000256" key="3">
    <source>
        <dbReference type="ARBA" id="ARBA00022448"/>
    </source>
</evidence>
<dbReference type="AlphaFoldDB" id="A0A9X1S9W8"/>
<dbReference type="Proteomes" id="UP000829758">
    <property type="component" value="Chromosome"/>
</dbReference>
<protein>
    <recommendedName>
        <fullName evidence="8">Nickel/cobalt efflux system</fullName>
    </recommendedName>
</protein>
<evidence type="ECO:0000256" key="6">
    <source>
        <dbReference type="ARBA" id="ARBA00022989"/>
    </source>
</evidence>
<feature type="transmembrane region" description="Helical" evidence="8">
    <location>
        <begin position="57"/>
        <end position="75"/>
    </location>
</feature>
<dbReference type="InterPro" id="IPR004688">
    <property type="entry name" value="Ni/Co_transpt"/>
</dbReference>
<dbReference type="GO" id="GO:0012505">
    <property type="term" value="C:endomembrane system"/>
    <property type="evidence" value="ECO:0007669"/>
    <property type="project" value="UniProtKB-SubCell"/>
</dbReference>
<keyword evidence="7 8" id="KW-0472">Membrane</keyword>
<evidence type="ECO:0000313" key="10">
    <source>
        <dbReference type="EMBL" id="UON92883.1"/>
    </source>
</evidence>
<dbReference type="Proteomes" id="UP001155145">
    <property type="component" value="Unassembled WGS sequence"/>
</dbReference>
<keyword evidence="3 8" id="KW-0813">Transport</keyword>
<evidence type="ECO:0000313" key="12">
    <source>
        <dbReference type="Proteomes" id="UP001155145"/>
    </source>
</evidence>
<dbReference type="EMBL" id="JAJFZT010000011">
    <property type="protein sequence ID" value="MCC3274090.1"/>
    <property type="molecule type" value="Genomic_DNA"/>
</dbReference>
<dbReference type="RefSeq" id="WP_227929643.1">
    <property type="nucleotide sequence ID" value="NZ_CP094984.1"/>
</dbReference>
<name>A0A9X1S9W8_9MICC</name>
<reference evidence="9" key="1">
    <citation type="submission" date="2021-10" db="EMBL/GenBank/DDBJ databases">
        <title>Novel species in genus Arthrobacter.</title>
        <authorList>
            <person name="Liu Y."/>
        </authorList>
    </citation>
    <scope>NUCLEOTIDE SEQUENCE</scope>
    <source>
        <strain evidence="11">zg-Y462</strain>
        <strain evidence="9">Zg-Y462</strain>
    </source>
</reference>
<feature type="transmembrane region" description="Helical" evidence="8">
    <location>
        <begin position="335"/>
        <end position="355"/>
    </location>
</feature>
<accession>A0A9X1S9W8</accession>
<dbReference type="EMBL" id="CP094984">
    <property type="protein sequence ID" value="UON92883.1"/>
    <property type="molecule type" value="Genomic_DNA"/>
</dbReference>
<organism evidence="9 12">
    <name type="scientific">Arthrobacter zhangbolii</name>
    <dbReference type="NCBI Taxonomy" id="2886936"/>
    <lineage>
        <taxon>Bacteria</taxon>
        <taxon>Bacillati</taxon>
        <taxon>Actinomycetota</taxon>
        <taxon>Actinomycetes</taxon>
        <taxon>Micrococcales</taxon>
        <taxon>Micrococcaceae</taxon>
        <taxon>Arthrobacter</taxon>
    </lineage>
</organism>
<comment type="similarity">
    <text evidence="2 8">Belongs to the NiCoT transporter (TC 2.A.52) family.</text>
</comment>
<gene>
    <name evidence="9" type="ORF">LJ755_15300</name>
    <name evidence="10" type="ORF">MUK71_04350</name>
</gene>
<keyword evidence="11" id="KW-1185">Reference proteome</keyword>
<keyword evidence="5 8" id="KW-0812">Transmembrane</keyword>
<feature type="transmembrane region" description="Helical" evidence="8">
    <location>
        <begin position="107"/>
        <end position="128"/>
    </location>
</feature>
<proteinExistence type="inferred from homology"/>
<feature type="transmembrane region" description="Helical" evidence="8">
    <location>
        <begin position="216"/>
        <end position="239"/>
    </location>
</feature>
<feature type="transmembrane region" description="Helical" evidence="8">
    <location>
        <begin position="289"/>
        <end position="315"/>
    </location>
</feature>
<evidence type="ECO:0000313" key="9">
    <source>
        <dbReference type="EMBL" id="MCC3274090.1"/>
    </source>
</evidence>
<evidence type="ECO:0000313" key="11">
    <source>
        <dbReference type="Proteomes" id="UP000829758"/>
    </source>
</evidence>
<dbReference type="GO" id="GO:0015099">
    <property type="term" value="F:nickel cation transmembrane transporter activity"/>
    <property type="evidence" value="ECO:0007669"/>
    <property type="project" value="UniProtKB-UniRule"/>
</dbReference>